<dbReference type="AlphaFoldDB" id="A0AAV9U3G8"/>
<sequence>MIRVIAFLSLFLSYATAHLPYLDSQNSHNSIHTAFSFPDNVYSRALLTTTTCPPRFYPHGNKTHTPPSGTHTKPWSKYSWSKVDVRGDECLHFEFGVPHLPALEYPSFRPTVYLVGECLPSAAEFGYPGPQTLEYPPFDLPYNLRGASALRFHLADPIWQPSKFYEPNLDATLLSYLNYSVPVTCSGEVYIVVETHEKRVVEYYVAVGEVEGLPAGGVPAGIATLAEAQAWAQGADKRVGRYCPRRGIWERE</sequence>
<feature type="signal peptide" evidence="1">
    <location>
        <begin position="1"/>
        <end position="17"/>
    </location>
</feature>
<dbReference type="Proteomes" id="UP001375240">
    <property type="component" value="Unassembled WGS sequence"/>
</dbReference>
<dbReference type="EMBL" id="JAVHNQ010000014">
    <property type="protein sequence ID" value="KAK6332841.1"/>
    <property type="molecule type" value="Genomic_DNA"/>
</dbReference>
<evidence type="ECO:0000313" key="2">
    <source>
        <dbReference type="EMBL" id="KAK6332841.1"/>
    </source>
</evidence>
<gene>
    <name evidence="2" type="ORF">TWF696_002863</name>
</gene>
<protein>
    <submittedName>
        <fullName evidence="2">Uncharacterized protein</fullName>
    </submittedName>
</protein>
<reference evidence="2 3" key="1">
    <citation type="submission" date="2019-10" db="EMBL/GenBank/DDBJ databases">
        <authorList>
            <person name="Palmer J.M."/>
        </authorList>
    </citation>
    <scope>NUCLEOTIDE SEQUENCE [LARGE SCALE GENOMIC DNA]</scope>
    <source>
        <strain evidence="2 3">TWF696</strain>
    </source>
</reference>
<accession>A0AAV9U3G8</accession>
<evidence type="ECO:0000256" key="1">
    <source>
        <dbReference type="SAM" id="SignalP"/>
    </source>
</evidence>
<keyword evidence="3" id="KW-1185">Reference proteome</keyword>
<keyword evidence="1" id="KW-0732">Signal</keyword>
<comment type="caution">
    <text evidence="2">The sequence shown here is derived from an EMBL/GenBank/DDBJ whole genome shotgun (WGS) entry which is preliminary data.</text>
</comment>
<organism evidence="2 3">
    <name type="scientific">Orbilia brochopaga</name>
    <dbReference type="NCBI Taxonomy" id="3140254"/>
    <lineage>
        <taxon>Eukaryota</taxon>
        <taxon>Fungi</taxon>
        <taxon>Dikarya</taxon>
        <taxon>Ascomycota</taxon>
        <taxon>Pezizomycotina</taxon>
        <taxon>Orbiliomycetes</taxon>
        <taxon>Orbiliales</taxon>
        <taxon>Orbiliaceae</taxon>
        <taxon>Orbilia</taxon>
    </lineage>
</organism>
<evidence type="ECO:0000313" key="3">
    <source>
        <dbReference type="Proteomes" id="UP001375240"/>
    </source>
</evidence>
<name>A0AAV9U3G8_9PEZI</name>
<feature type="chain" id="PRO_5043743213" evidence="1">
    <location>
        <begin position="18"/>
        <end position="252"/>
    </location>
</feature>
<proteinExistence type="predicted"/>